<feature type="region of interest" description="Disordered" evidence="1">
    <location>
        <begin position="1"/>
        <end position="98"/>
    </location>
</feature>
<feature type="non-terminal residue" evidence="2">
    <location>
        <position position="1"/>
    </location>
</feature>
<dbReference type="AlphaFoldDB" id="A0AAD5G6T8"/>
<gene>
    <name evidence="2" type="ORF">M8C21_000951</name>
</gene>
<dbReference type="EMBL" id="JAMZMK010010987">
    <property type="protein sequence ID" value="KAI7729508.1"/>
    <property type="molecule type" value="Genomic_DNA"/>
</dbReference>
<feature type="compositionally biased region" description="Low complexity" evidence="1">
    <location>
        <begin position="1"/>
        <end position="56"/>
    </location>
</feature>
<sequence>SSLSPNNSTTTTDNNNNNTKNISNNNNNSNNKNNSSSPVSITTTTSLSSNSNIKKSIGCDYYQPVVLPTEAKTPPVRTTGRTNKKMKTENSPPASHAK</sequence>
<accession>A0AAD5G6T8</accession>
<evidence type="ECO:0000256" key="1">
    <source>
        <dbReference type="SAM" id="MobiDB-lite"/>
    </source>
</evidence>
<protein>
    <submittedName>
        <fullName evidence="2">Uncharacterized protein</fullName>
    </submittedName>
</protein>
<name>A0AAD5G6T8_AMBAR</name>
<reference evidence="2" key="1">
    <citation type="submission" date="2022-06" db="EMBL/GenBank/DDBJ databases">
        <title>Uncovering the hologenomic basis of an extraordinary plant invasion.</title>
        <authorList>
            <person name="Bieker V.C."/>
            <person name="Martin M.D."/>
            <person name="Gilbert T."/>
            <person name="Hodgins K."/>
            <person name="Battlay P."/>
            <person name="Petersen B."/>
            <person name="Wilson J."/>
        </authorList>
    </citation>
    <scope>NUCLEOTIDE SEQUENCE</scope>
    <source>
        <strain evidence="2">AA19_3_7</strain>
        <tissue evidence="2">Leaf</tissue>
    </source>
</reference>
<feature type="compositionally biased region" description="Polar residues" evidence="1">
    <location>
        <begin position="89"/>
        <end position="98"/>
    </location>
</feature>
<evidence type="ECO:0000313" key="2">
    <source>
        <dbReference type="EMBL" id="KAI7729508.1"/>
    </source>
</evidence>
<keyword evidence="3" id="KW-1185">Reference proteome</keyword>
<feature type="non-terminal residue" evidence="2">
    <location>
        <position position="98"/>
    </location>
</feature>
<proteinExistence type="predicted"/>
<dbReference type="Proteomes" id="UP001206925">
    <property type="component" value="Unassembled WGS sequence"/>
</dbReference>
<evidence type="ECO:0000313" key="3">
    <source>
        <dbReference type="Proteomes" id="UP001206925"/>
    </source>
</evidence>
<comment type="caution">
    <text evidence="2">The sequence shown here is derived from an EMBL/GenBank/DDBJ whole genome shotgun (WGS) entry which is preliminary data.</text>
</comment>
<organism evidence="2 3">
    <name type="scientific">Ambrosia artemisiifolia</name>
    <name type="common">Common ragweed</name>
    <dbReference type="NCBI Taxonomy" id="4212"/>
    <lineage>
        <taxon>Eukaryota</taxon>
        <taxon>Viridiplantae</taxon>
        <taxon>Streptophyta</taxon>
        <taxon>Embryophyta</taxon>
        <taxon>Tracheophyta</taxon>
        <taxon>Spermatophyta</taxon>
        <taxon>Magnoliopsida</taxon>
        <taxon>eudicotyledons</taxon>
        <taxon>Gunneridae</taxon>
        <taxon>Pentapetalae</taxon>
        <taxon>asterids</taxon>
        <taxon>campanulids</taxon>
        <taxon>Asterales</taxon>
        <taxon>Asteraceae</taxon>
        <taxon>Asteroideae</taxon>
        <taxon>Heliantheae alliance</taxon>
        <taxon>Heliantheae</taxon>
        <taxon>Ambrosia</taxon>
    </lineage>
</organism>